<dbReference type="Pfam" id="PF04145">
    <property type="entry name" value="Ctr"/>
    <property type="match status" value="1"/>
</dbReference>
<evidence type="ECO:0000256" key="6">
    <source>
        <dbReference type="SAM" id="SignalP"/>
    </source>
</evidence>
<dbReference type="GO" id="GO:0005375">
    <property type="term" value="F:copper ion transmembrane transporter activity"/>
    <property type="evidence" value="ECO:0007669"/>
    <property type="project" value="UniProtKB-UniRule"/>
</dbReference>
<keyword evidence="4" id="KW-0406">Ion transport</keyword>
<protein>
    <recommendedName>
        <fullName evidence="4">Copper transport protein</fullName>
    </recommendedName>
</protein>
<sequence length="445" mass="47849">MHTSPTTARGQHALVLVALCFALLAALPSLSLAQSPPEPSRKSLEDFCRPASSNKYAACSFLLRGGCSDASKPYCNTLAMYNALCAFDNPPDAPCKAYTDYCAAAGNEGKCAEPANKAWPQWVNSTMFQHQVFRMCNVHNMEGCDRCAKPAMLPTTPLAQLDPCDSLATYVIMCKAMPDMTACGFPWKPMCRNLAKSNEVFPNICAASALTDDNGDDGTGLGSSHGNHGAGSGSGSGTGDNPFEFEIPPMRMYFHQDINDLLLFRAWVTRTHFQYWMATIGVFVASFGFSAWVWTIRRVWIPKLNVKLAAVNLHIEGTIGYADARAHLPASQTTLPLNTTDAGVAGVGAGSRTSLIVKREALIAARAALLVVELAWSYTLMLIAMAFNLGWIAAFLLGAFAGNMVFNRDAPAPPKQQMGVGQVGEDSARVSEDGKDGMMRQATCC</sequence>
<keyword evidence="1 4" id="KW-0812">Transmembrane</keyword>
<dbReference type="OrthoDB" id="73901at2759"/>
<feature type="transmembrane region" description="Helical" evidence="4">
    <location>
        <begin position="273"/>
        <end position="294"/>
    </location>
</feature>
<reference evidence="7 8" key="1">
    <citation type="submission" date="2016-07" db="EMBL/GenBank/DDBJ databases">
        <title>Pervasive Adenine N6-methylation of Active Genes in Fungi.</title>
        <authorList>
            <consortium name="DOE Joint Genome Institute"/>
            <person name="Mondo S.J."/>
            <person name="Dannebaum R.O."/>
            <person name="Kuo R.C."/>
            <person name="Labutti K."/>
            <person name="Haridas S."/>
            <person name="Kuo A."/>
            <person name="Salamov A."/>
            <person name="Ahrendt S.R."/>
            <person name="Lipzen A."/>
            <person name="Sullivan W."/>
            <person name="Andreopoulos W.B."/>
            <person name="Clum A."/>
            <person name="Lindquist E."/>
            <person name="Daum C."/>
            <person name="Ramamoorthy G.K."/>
            <person name="Gryganskyi A."/>
            <person name="Culley D."/>
            <person name="Magnuson J.K."/>
            <person name="James T.Y."/>
            <person name="O'Malley M.A."/>
            <person name="Stajich J.E."/>
            <person name="Spatafora J.W."/>
            <person name="Visel A."/>
            <person name="Grigoriev I.V."/>
        </authorList>
    </citation>
    <scope>NUCLEOTIDE SEQUENCE [LARGE SCALE GENOMIC DNA]</scope>
    <source>
        <strain evidence="7 8">PL171</strain>
    </source>
</reference>
<keyword evidence="4" id="KW-0186">Copper</keyword>
<feature type="chain" id="PRO_5013050684" description="Copper transport protein" evidence="6">
    <location>
        <begin position="34"/>
        <end position="445"/>
    </location>
</feature>
<evidence type="ECO:0000256" key="5">
    <source>
        <dbReference type="SAM" id="MobiDB-lite"/>
    </source>
</evidence>
<evidence type="ECO:0000256" key="1">
    <source>
        <dbReference type="ARBA" id="ARBA00022692"/>
    </source>
</evidence>
<dbReference type="InterPro" id="IPR007274">
    <property type="entry name" value="Cop_transporter"/>
</dbReference>
<evidence type="ECO:0000256" key="4">
    <source>
        <dbReference type="RuleBase" id="RU367022"/>
    </source>
</evidence>
<proteinExistence type="inferred from homology"/>
<keyword evidence="3 4" id="KW-0472">Membrane</keyword>
<accession>A0A1Y2H9U7</accession>
<feature type="transmembrane region" description="Helical" evidence="4">
    <location>
        <begin position="389"/>
        <end position="406"/>
    </location>
</feature>
<gene>
    <name evidence="7" type="ORF">BCR44DRAFT_62161</name>
</gene>
<keyword evidence="4" id="KW-0813">Transport</keyword>
<feature type="transmembrane region" description="Helical" evidence="4">
    <location>
        <begin position="361"/>
        <end position="383"/>
    </location>
</feature>
<keyword evidence="8" id="KW-1185">Reference proteome</keyword>
<dbReference type="GO" id="GO:0016020">
    <property type="term" value="C:membrane"/>
    <property type="evidence" value="ECO:0007669"/>
    <property type="project" value="UniProtKB-SubCell"/>
</dbReference>
<comment type="similarity">
    <text evidence="4">Belongs to the copper transporter (Ctr) (TC 1.A.56) family. SLC31A subfamily.</text>
</comment>
<comment type="subcellular location">
    <subcellularLocation>
        <location evidence="4">Membrane</location>
        <topology evidence="4">Multi-pass membrane protein</topology>
    </subcellularLocation>
</comment>
<dbReference type="PANTHER" id="PTHR12483">
    <property type="entry name" value="SOLUTE CARRIER FAMILY 31 COPPER TRANSPORTERS"/>
    <property type="match status" value="1"/>
</dbReference>
<evidence type="ECO:0000313" key="7">
    <source>
        <dbReference type="EMBL" id="ORZ31349.1"/>
    </source>
</evidence>
<organism evidence="7 8">
    <name type="scientific">Catenaria anguillulae PL171</name>
    <dbReference type="NCBI Taxonomy" id="765915"/>
    <lineage>
        <taxon>Eukaryota</taxon>
        <taxon>Fungi</taxon>
        <taxon>Fungi incertae sedis</taxon>
        <taxon>Blastocladiomycota</taxon>
        <taxon>Blastocladiomycetes</taxon>
        <taxon>Blastocladiales</taxon>
        <taxon>Catenariaceae</taxon>
        <taxon>Catenaria</taxon>
    </lineage>
</organism>
<feature type="compositionally biased region" description="Gly residues" evidence="5">
    <location>
        <begin position="217"/>
        <end position="238"/>
    </location>
</feature>
<evidence type="ECO:0000256" key="3">
    <source>
        <dbReference type="ARBA" id="ARBA00023136"/>
    </source>
</evidence>
<evidence type="ECO:0000256" key="2">
    <source>
        <dbReference type="ARBA" id="ARBA00022989"/>
    </source>
</evidence>
<dbReference type="PANTHER" id="PTHR12483:SF115">
    <property type="entry name" value="COPPER TRANSPORT PROTEIN"/>
    <property type="match status" value="1"/>
</dbReference>
<evidence type="ECO:0000313" key="8">
    <source>
        <dbReference type="Proteomes" id="UP000193411"/>
    </source>
</evidence>
<keyword evidence="2 4" id="KW-1133">Transmembrane helix</keyword>
<dbReference type="AlphaFoldDB" id="A0A1Y2H9U7"/>
<feature type="signal peptide" evidence="6">
    <location>
        <begin position="1"/>
        <end position="33"/>
    </location>
</feature>
<keyword evidence="4" id="KW-0187">Copper transport</keyword>
<dbReference type="EMBL" id="MCFL01000061">
    <property type="protein sequence ID" value="ORZ31349.1"/>
    <property type="molecule type" value="Genomic_DNA"/>
</dbReference>
<keyword evidence="6" id="KW-0732">Signal</keyword>
<dbReference type="Proteomes" id="UP000193411">
    <property type="component" value="Unassembled WGS sequence"/>
</dbReference>
<feature type="region of interest" description="Disordered" evidence="5">
    <location>
        <begin position="216"/>
        <end position="240"/>
    </location>
</feature>
<name>A0A1Y2H9U7_9FUNG</name>
<comment type="caution">
    <text evidence="7">The sequence shown here is derived from an EMBL/GenBank/DDBJ whole genome shotgun (WGS) entry which is preliminary data.</text>
</comment>
<dbReference type="STRING" id="765915.A0A1Y2H9U7"/>